<name>C6WB98_ACTMD</name>
<keyword evidence="2" id="KW-1185">Reference proteome</keyword>
<accession>C6WB98</accession>
<proteinExistence type="predicted"/>
<dbReference type="KEGG" id="ami:Amir_5571"/>
<dbReference type="EMBL" id="CP001630">
    <property type="protein sequence ID" value="ACU39389.1"/>
    <property type="molecule type" value="Genomic_DNA"/>
</dbReference>
<dbReference type="RefSeq" id="WP_015804274.1">
    <property type="nucleotide sequence ID" value="NC_013093.1"/>
</dbReference>
<evidence type="ECO:0000313" key="2">
    <source>
        <dbReference type="Proteomes" id="UP000002213"/>
    </source>
</evidence>
<sequence>MTRQLREPDHGTYRGYQLHAYRGHPKLWRSGELERCEPCVQARRQHDRERYARRCASRTPAQVEEREQRALESAYRRTAVSVVPNQVLGLLLQHLPEELFDLAAARLGDHVVDRALWWAEQESTQLVTAS</sequence>
<dbReference type="HOGENOM" id="CLU_1933523_0_0_11"/>
<dbReference type="STRING" id="446462.Amir_5571"/>
<gene>
    <name evidence="1" type="ordered locus">Amir_5571</name>
</gene>
<organism evidence="1 2">
    <name type="scientific">Actinosynnema mirum (strain ATCC 29888 / DSM 43827 / JCM 3225 / NBRC 14064 / NCIMB 13271 / NRRL B-12336 / IMRU 3971 / 101)</name>
    <dbReference type="NCBI Taxonomy" id="446462"/>
    <lineage>
        <taxon>Bacteria</taxon>
        <taxon>Bacillati</taxon>
        <taxon>Actinomycetota</taxon>
        <taxon>Actinomycetes</taxon>
        <taxon>Pseudonocardiales</taxon>
        <taxon>Pseudonocardiaceae</taxon>
        <taxon>Actinosynnema</taxon>
    </lineage>
</organism>
<dbReference type="Proteomes" id="UP000002213">
    <property type="component" value="Chromosome"/>
</dbReference>
<reference evidence="1 2" key="1">
    <citation type="journal article" date="2009" name="Stand. Genomic Sci.">
        <title>Complete genome sequence of Actinosynnema mirum type strain (101).</title>
        <authorList>
            <person name="Land M."/>
            <person name="Lapidus A."/>
            <person name="Mayilraj S."/>
            <person name="Chen F."/>
            <person name="Copeland A."/>
            <person name="Del Rio T.G."/>
            <person name="Nolan M."/>
            <person name="Lucas S."/>
            <person name="Tice H."/>
            <person name="Cheng J.F."/>
            <person name="Chertkov O."/>
            <person name="Bruce D."/>
            <person name="Goodwin L."/>
            <person name="Pitluck S."/>
            <person name="Rohde M."/>
            <person name="Goker M."/>
            <person name="Pati A."/>
            <person name="Ivanova N."/>
            <person name="Mavromatis K."/>
            <person name="Chen A."/>
            <person name="Palaniappan K."/>
            <person name="Hauser L."/>
            <person name="Chang Y.J."/>
            <person name="Jeffries C.C."/>
            <person name="Brettin T."/>
            <person name="Detter J.C."/>
            <person name="Han C."/>
            <person name="Chain P."/>
            <person name="Tindall B.J."/>
            <person name="Bristow J."/>
            <person name="Eisen J.A."/>
            <person name="Markowitz V."/>
            <person name="Hugenholtz P."/>
            <person name="Kyrpides N.C."/>
            <person name="Klenk H.P."/>
        </authorList>
    </citation>
    <scope>NUCLEOTIDE SEQUENCE [LARGE SCALE GENOMIC DNA]</scope>
    <source>
        <strain evidence="2">ATCC 29888 / DSM 43827 / JCM 3225 / NBRC 14064 / NCIMB 13271 / NRRL B-12336 / IMRU 3971 / 101</strain>
    </source>
</reference>
<protein>
    <submittedName>
        <fullName evidence="1">Uncharacterized protein</fullName>
    </submittedName>
</protein>
<evidence type="ECO:0000313" key="1">
    <source>
        <dbReference type="EMBL" id="ACU39389.1"/>
    </source>
</evidence>
<dbReference type="AlphaFoldDB" id="C6WB98"/>